<dbReference type="InterPro" id="IPR013324">
    <property type="entry name" value="RNA_pol_sigma_r3/r4-like"/>
</dbReference>
<dbReference type="Pfam" id="PF08281">
    <property type="entry name" value="Sigma70_r4_2"/>
    <property type="match status" value="1"/>
</dbReference>
<keyword evidence="3" id="KW-0731">Sigma factor</keyword>
<proteinExistence type="inferred from homology"/>
<evidence type="ECO:0000256" key="2">
    <source>
        <dbReference type="ARBA" id="ARBA00023015"/>
    </source>
</evidence>
<keyword evidence="2" id="KW-0805">Transcription regulation</keyword>
<dbReference type="PANTHER" id="PTHR43133">
    <property type="entry name" value="RNA POLYMERASE ECF-TYPE SIGMA FACTO"/>
    <property type="match status" value="1"/>
</dbReference>
<dbReference type="SUPFAM" id="SSF88659">
    <property type="entry name" value="Sigma3 and sigma4 domains of RNA polymerase sigma factors"/>
    <property type="match status" value="1"/>
</dbReference>
<dbReference type="GO" id="GO:0006352">
    <property type="term" value="P:DNA-templated transcription initiation"/>
    <property type="evidence" value="ECO:0007669"/>
    <property type="project" value="InterPro"/>
</dbReference>
<dbReference type="EMBL" id="FONW01000001">
    <property type="protein sequence ID" value="SFE60133.1"/>
    <property type="molecule type" value="Genomic_DNA"/>
</dbReference>
<accession>A0A1I2BXH4</accession>
<dbReference type="InterPro" id="IPR013249">
    <property type="entry name" value="RNA_pol_sigma70_r4_t2"/>
</dbReference>
<dbReference type="GO" id="GO:0016987">
    <property type="term" value="F:sigma factor activity"/>
    <property type="evidence" value="ECO:0007669"/>
    <property type="project" value="UniProtKB-KW"/>
</dbReference>
<dbReference type="InterPro" id="IPR013325">
    <property type="entry name" value="RNA_pol_sigma_r2"/>
</dbReference>
<dbReference type="SUPFAM" id="SSF88946">
    <property type="entry name" value="Sigma2 domain of RNA polymerase sigma factors"/>
    <property type="match status" value="1"/>
</dbReference>
<dbReference type="CDD" id="cd06171">
    <property type="entry name" value="Sigma70_r4"/>
    <property type="match status" value="1"/>
</dbReference>
<evidence type="ECO:0000256" key="5">
    <source>
        <dbReference type="ARBA" id="ARBA00023163"/>
    </source>
</evidence>
<gene>
    <name evidence="7" type="ORF">SAMN05216283_101525</name>
</gene>
<reference evidence="7 8" key="1">
    <citation type="submission" date="2016-10" db="EMBL/GenBank/DDBJ databases">
        <authorList>
            <person name="de Groot N.N."/>
        </authorList>
    </citation>
    <scope>NUCLEOTIDE SEQUENCE [LARGE SCALE GENOMIC DNA]</scope>
    <source>
        <strain evidence="7 8">CGMCC 1.9156</strain>
    </source>
</reference>
<dbReference type="InterPro" id="IPR036388">
    <property type="entry name" value="WH-like_DNA-bd_sf"/>
</dbReference>
<organism evidence="7 8">
    <name type="scientific">Sunxiuqinia elliptica</name>
    <dbReference type="NCBI Taxonomy" id="655355"/>
    <lineage>
        <taxon>Bacteria</taxon>
        <taxon>Pseudomonadati</taxon>
        <taxon>Bacteroidota</taxon>
        <taxon>Bacteroidia</taxon>
        <taxon>Marinilabiliales</taxon>
        <taxon>Prolixibacteraceae</taxon>
        <taxon>Sunxiuqinia</taxon>
    </lineage>
</organism>
<dbReference type="InterPro" id="IPR039425">
    <property type="entry name" value="RNA_pol_sigma-70-like"/>
</dbReference>
<evidence type="ECO:0000256" key="3">
    <source>
        <dbReference type="ARBA" id="ARBA00023082"/>
    </source>
</evidence>
<evidence type="ECO:0000256" key="4">
    <source>
        <dbReference type="ARBA" id="ARBA00023125"/>
    </source>
</evidence>
<dbReference type="STRING" id="655355.SAMN05216283_101525"/>
<dbReference type="Proteomes" id="UP000198964">
    <property type="component" value="Unassembled WGS sequence"/>
</dbReference>
<comment type="similarity">
    <text evidence="1">Belongs to the sigma-70 factor family. ECF subfamily.</text>
</comment>
<dbReference type="NCBIfam" id="TIGR02937">
    <property type="entry name" value="sigma70-ECF"/>
    <property type="match status" value="1"/>
</dbReference>
<evidence type="ECO:0000313" key="7">
    <source>
        <dbReference type="EMBL" id="SFE60133.1"/>
    </source>
</evidence>
<name>A0A1I2BXH4_9BACT</name>
<protein>
    <submittedName>
        <fullName evidence="7">RNA polymerase sigma-70 factor, ECF subfamily</fullName>
    </submittedName>
</protein>
<dbReference type="Gene3D" id="1.10.10.10">
    <property type="entry name" value="Winged helix-like DNA-binding domain superfamily/Winged helix DNA-binding domain"/>
    <property type="match status" value="1"/>
</dbReference>
<evidence type="ECO:0000313" key="8">
    <source>
        <dbReference type="Proteomes" id="UP000198964"/>
    </source>
</evidence>
<dbReference type="Gene3D" id="1.10.1740.10">
    <property type="match status" value="1"/>
</dbReference>
<keyword evidence="4" id="KW-0238">DNA-binding</keyword>
<evidence type="ECO:0000256" key="1">
    <source>
        <dbReference type="ARBA" id="ARBA00010641"/>
    </source>
</evidence>
<keyword evidence="5" id="KW-0804">Transcription</keyword>
<dbReference type="PANTHER" id="PTHR43133:SF8">
    <property type="entry name" value="RNA POLYMERASE SIGMA FACTOR HI_1459-RELATED"/>
    <property type="match status" value="1"/>
</dbReference>
<keyword evidence="8" id="KW-1185">Reference proteome</keyword>
<evidence type="ECO:0000259" key="6">
    <source>
        <dbReference type="Pfam" id="PF08281"/>
    </source>
</evidence>
<feature type="domain" description="RNA polymerase sigma factor 70 region 4 type 2" evidence="6">
    <location>
        <begin position="85"/>
        <end position="135"/>
    </location>
</feature>
<dbReference type="GO" id="GO:0003677">
    <property type="term" value="F:DNA binding"/>
    <property type="evidence" value="ECO:0007669"/>
    <property type="project" value="UniProtKB-KW"/>
</dbReference>
<sequence>MFGVALKMVNDKDVVCDILQDVFVYYFQKSQNGSTINQPGSWLIRATINKCIDYSKSRKKYTKIEGIDPISEGQDPIDRKQDQAIITLALSKLKPQEKTLALLYSEGMSYKEIAEISGIKLSSVGKMLARTIKKLDKILEKMNYEMY</sequence>
<dbReference type="AlphaFoldDB" id="A0A1I2BXH4"/>
<dbReference type="InterPro" id="IPR014284">
    <property type="entry name" value="RNA_pol_sigma-70_dom"/>
</dbReference>